<evidence type="ECO:0000256" key="1">
    <source>
        <dbReference type="SAM" id="Phobius"/>
    </source>
</evidence>
<evidence type="ECO:0000313" key="2">
    <source>
        <dbReference type="EMBL" id="GFK93305.1"/>
    </source>
</evidence>
<organism evidence="2 3">
    <name type="scientific">Fundidesulfovibrio magnetotacticus</name>
    <dbReference type="NCBI Taxonomy" id="2730080"/>
    <lineage>
        <taxon>Bacteria</taxon>
        <taxon>Pseudomonadati</taxon>
        <taxon>Thermodesulfobacteriota</taxon>
        <taxon>Desulfovibrionia</taxon>
        <taxon>Desulfovibrionales</taxon>
        <taxon>Desulfovibrionaceae</taxon>
        <taxon>Fundidesulfovibrio</taxon>
    </lineage>
</organism>
<proteinExistence type="predicted"/>
<sequence length="31" mass="3650">MTCYRRRRNLFIVLLILDELGLILIFISSPA</sequence>
<reference evidence="2 3" key="2">
    <citation type="submission" date="2020-05" db="EMBL/GenBank/DDBJ databases">
        <title>Draft genome sequence of Desulfovibrio sp. strainFSS-1.</title>
        <authorList>
            <person name="Shimoshige H."/>
            <person name="Kobayashi H."/>
            <person name="Maekawa T."/>
        </authorList>
    </citation>
    <scope>NUCLEOTIDE SEQUENCE [LARGE SCALE GENOMIC DNA]</scope>
    <source>
        <strain evidence="2 3">SIID29052-01</strain>
    </source>
</reference>
<keyword evidence="1" id="KW-0812">Transmembrane</keyword>
<keyword evidence="1" id="KW-1133">Transmembrane helix</keyword>
<evidence type="ECO:0000313" key="3">
    <source>
        <dbReference type="Proteomes" id="UP000494245"/>
    </source>
</evidence>
<comment type="caution">
    <text evidence="2">The sequence shown here is derived from an EMBL/GenBank/DDBJ whole genome shotgun (WGS) entry which is preliminary data.</text>
</comment>
<name>A0A6V8LYF7_9BACT</name>
<accession>A0A6V8LYF7</accession>
<dbReference type="EMBL" id="BLTE01000004">
    <property type="protein sequence ID" value="GFK93305.1"/>
    <property type="molecule type" value="Genomic_DNA"/>
</dbReference>
<dbReference type="Proteomes" id="UP000494245">
    <property type="component" value="Unassembled WGS sequence"/>
</dbReference>
<feature type="transmembrane region" description="Helical" evidence="1">
    <location>
        <begin position="9"/>
        <end position="28"/>
    </location>
</feature>
<reference evidence="2 3" key="1">
    <citation type="submission" date="2020-04" db="EMBL/GenBank/DDBJ databases">
        <authorList>
            <consortium name="Desulfovibrio sp. FSS-1 genome sequencing consortium"/>
            <person name="Shimoshige H."/>
            <person name="Kobayashi H."/>
            <person name="Maekawa T."/>
        </authorList>
    </citation>
    <scope>NUCLEOTIDE SEQUENCE [LARGE SCALE GENOMIC DNA]</scope>
    <source>
        <strain evidence="2 3">SIID29052-01</strain>
    </source>
</reference>
<dbReference type="AlphaFoldDB" id="A0A6V8LYF7"/>
<keyword evidence="1" id="KW-0472">Membrane</keyword>
<protein>
    <submittedName>
        <fullName evidence="2">Uncharacterized protein</fullName>
    </submittedName>
</protein>
<keyword evidence="3" id="KW-1185">Reference proteome</keyword>
<gene>
    <name evidence="2" type="ORF">NNJEOMEG_01136</name>
</gene>